<name>A0A8S0ZIV5_ARCPL</name>
<protein>
    <recommendedName>
        <fullName evidence="16">Nuclear hormone receptor HR96</fullName>
    </recommendedName>
</protein>
<dbReference type="PANTHER" id="PTHR24082">
    <property type="entry name" value="NUCLEAR HORMONE RECEPTOR"/>
    <property type="match status" value="1"/>
</dbReference>
<dbReference type="SMART" id="SM00399">
    <property type="entry name" value="ZnF_C4"/>
    <property type="match status" value="1"/>
</dbReference>
<dbReference type="PRINTS" id="PR00398">
    <property type="entry name" value="STRDHORMONER"/>
</dbReference>
<dbReference type="GO" id="GO:0005634">
    <property type="term" value="C:nucleus"/>
    <property type="evidence" value="ECO:0007669"/>
    <property type="project" value="UniProtKB-SubCell"/>
</dbReference>
<accession>A0A8S0ZIV5</accession>
<dbReference type="PROSITE" id="PS51843">
    <property type="entry name" value="NR_LBD"/>
    <property type="match status" value="1"/>
</dbReference>
<dbReference type="CDD" id="cd06929">
    <property type="entry name" value="NR_LBD_F1"/>
    <property type="match status" value="1"/>
</dbReference>
<evidence type="ECO:0000256" key="8">
    <source>
        <dbReference type="ARBA" id="ARBA00023170"/>
    </source>
</evidence>
<evidence type="ECO:0000256" key="10">
    <source>
        <dbReference type="RuleBase" id="RU004334"/>
    </source>
</evidence>
<dbReference type="Gene3D" id="3.30.50.10">
    <property type="entry name" value="Erythroid Transcription Factor GATA-1, subunit A"/>
    <property type="match status" value="1"/>
</dbReference>
<evidence type="ECO:0008006" key="16">
    <source>
        <dbReference type="Google" id="ProtNLM"/>
    </source>
</evidence>
<dbReference type="SMART" id="SM00430">
    <property type="entry name" value="HOLI"/>
    <property type="match status" value="1"/>
</dbReference>
<evidence type="ECO:0000256" key="1">
    <source>
        <dbReference type="ARBA" id="ARBA00004123"/>
    </source>
</evidence>
<evidence type="ECO:0000256" key="9">
    <source>
        <dbReference type="ARBA" id="ARBA00023242"/>
    </source>
</evidence>
<dbReference type="GO" id="GO:0000122">
    <property type="term" value="P:negative regulation of transcription by RNA polymerase II"/>
    <property type="evidence" value="ECO:0007669"/>
    <property type="project" value="TreeGrafter"/>
</dbReference>
<keyword evidence="9 10" id="KW-0539">Nucleus</keyword>
<dbReference type="CDD" id="cd06966">
    <property type="entry name" value="NR_DBD_CAR"/>
    <property type="match status" value="1"/>
</dbReference>
<feature type="region of interest" description="Disordered" evidence="11">
    <location>
        <begin position="101"/>
        <end position="182"/>
    </location>
</feature>
<gene>
    <name evidence="14" type="ORF">APLA_LOCUS5738</name>
</gene>
<dbReference type="Gene3D" id="1.10.565.10">
    <property type="entry name" value="Retinoid X Receptor"/>
    <property type="match status" value="1"/>
</dbReference>
<keyword evidence="7 10" id="KW-0804">Transcription</keyword>
<dbReference type="AlphaFoldDB" id="A0A8S0ZIV5"/>
<dbReference type="GO" id="GO:0004879">
    <property type="term" value="F:nuclear receptor activity"/>
    <property type="evidence" value="ECO:0007669"/>
    <property type="project" value="TreeGrafter"/>
</dbReference>
<dbReference type="InterPro" id="IPR035500">
    <property type="entry name" value="NHR-like_dom_sf"/>
</dbReference>
<dbReference type="PROSITE" id="PS51030">
    <property type="entry name" value="NUCLEAR_REC_DBD_2"/>
    <property type="match status" value="1"/>
</dbReference>
<sequence>MDNSDGKKEDPSVQKKEILSSLQKICLVCGDKALGYNFNAISCESCKAFFRRNALTSKEFKCPFTNNCVITVVTRRFCQKCRLEKCLSIGMDKQFIMSEDDKAEKRRKIEENRARKRQLRDSDDAVSSSKNPKRDDDCDTSYNNVPTHDSGVQYDNLSTTCSPSSTTVQSPLSNNDLDSSMQSPGYQFPPNVPPVHETHTNDTQYSPNNPQYLKLYPIDEKSVINRAIYQQRMISSLEPYNVYDNVDSNMYTDTPKQNSIRSLLTNGDNSVLNKEPTSRPQHVCEEIPSTSNNPDANKARDILLDVERIEPNSMESILCEAIKLEFEAYSSVNACSGSSRELNEVERAKLNELIVANKALNAPIDDDVSQLVGDSATVGIKDGQNKHDPRLITIVNLTAVAIRRFIKMAKKINAFKNMCEADQVALLKGGCIEMMVLRSTMTYDGQRNQWKIPHCQEQLASIRTDVLKLAKGNIYRTHESFIRSFDPRWRTDEHVIFIMSAILLFAPDRARVVHKDVIKLEQNSYYYLLRRYLESVYPGCEAKSTFLKLIQKILELRKLAEEVTGVYLDVNPIEPLLMEIFDLKHHAA</sequence>
<dbReference type="InterPro" id="IPR000536">
    <property type="entry name" value="Nucl_hrmn_rcpt_lig-bd"/>
</dbReference>
<dbReference type="InterPro" id="IPR050234">
    <property type="entry name" value="Nuclear_hormone_rcpt_NR1"/>
</dbReference>
<dbReference type="GO" id="GO:0000978">
    <property type="term" value="F:RNA polymerase II cis-regulatory region sequence-specific DNA binding"/>
    <property type="evidence" value="ECO:0007669"/>
    <property type="project" value="TreeGrafter"/>
</dbReference>
<dbReference type="FunFam" id="3.30.50.10:FF:000042">
    <property type="entry name" value="Nuclear hormone receptor HR96"/>
    <property type="match status" value="1"/>
</dbReference>
<dbReference type="PROSITE" id="PS00031">
    <property type="entry name" value="NUCLEAR_REC_DBD_1"/>
    <property type="match status" value="1"/>
</dbReference>
<evidence type="ECO:0000256" key="4">
    <source>
        <dbReference type="ARBA" id="ARBA00022833"/>
    </source>
</evidence>
<dbReference type="Pfam" id="PF00105">
    <property type="entry name" value="zf-C4"/>
    <property type="match status" value="1"/>
</dbReference>
<feature type="domain" description="Nuclear receptor" evidence="12">
    <location>
        <begin position="23"/>
        <end position="98"/>
    </location>
</feature>
<organism evidence="14 15">
    <name type="scientific">Arctia plantaginis</name>
    <name type="common">Wood tiger moth</name>
    <name type="synonym">Phalaena plantaginis</name>
    <dbReference type="NCBI Taxonomy" id="874455"/>
    <lineage>
        <taxon>Eukaryota</taxon>
        <taxon>Metazoa</taxon>
        <taxon>Ecdysozoa</taxon>
        <taxon>Arthropoda</taxon>
        <taxon>Hexapoda</taxon>
        <taxon>Insecta</taxon>
        <taxon>Pterygota</taxon>
        <taxon>Neoptera</taxon>
        <taxon>Endopterygota</taxon>
        <taxon>Lepidoptera</taxon>
        <taxon>Glossata</taxon>
        <taxon>Ditrysia</taxon>
        <taxon>Noctuoidea</taxon>
        <taxon>Erebidae</taxon>
        <taxon>Arctiinae</taxon>
        <taxon>Arctia</taxon>
    </lineage>
</organism>
<dbReference type="SUPFAM" id="SSF57716">
    <property type="entry name" value="Glucocorticoid receptor-like (DNA-binding domain)"/>
    <property type="match status" value="1"/>
</dbReference>
<evidence type="ECO:0000256" key="7">
    <source>
        <dbReference type="ARBA" id="ARBA00023163"/>
    </source>
</evidence>
<keyword evidence="3 10" id="KW-0863">Zinc-finger</keyword>
<comment type="subcellular location">
    <subcellularLocation>
        <location evidence="1 10">Nucleus</location>
    </subcellularLocation>
</comment>
<dbReference type="SUPFAM" id="SSF48508">
    <property type="entry name" value="Nuclear receptor ligand-binding domain"/>
    <property type="match status" value="1"/>
</dbReference>
<keyword evidence="4 10" id="KW-0862">Zinc</keyword>
<dbReference type="GO" id="GO:0030154">
    <property type="term" value="P:cell differentiation"/>
    <property type="evidence" value="ECO:0007669"/>
    <property type="project" value="TreeGrafter"/>
</dbReference>
<dbReference type="PANTHER" id="PTHR24082:SF283">
    <property type="entry name" value="NUCLEAR HORMONE RECEPTOR HR96"/>
    <property type="match status" value="1"/>
</dbReference>
<feature type="compositionally biased region" description="Basic and acidic residues" evidence="11">
    <location>
        <begin position="101"/>
        <end position="123"/>
    </location>
</feature>
<evidence type="ECO:0000256" key="11">
    <source>
        <dbReference type="SAM" id="MobiDB-lite"/>
    </source>
</evidence>
<feature type="compositionally biased region" description="Polar residues" evidence="11">
    <location>
        <begin position="153"/>
        <end position="182"/>
    </location>
</feature>
<keyword evidence="2 10" id="KW-0479">Metal-binding</keyword>
<dbReference type="OrthoDB" id="10037706at2759"/>
<dbReference type="Proteomes" id="UP000494256">
    <property type="component" value="Unassembled WGS sequence"/>
</dbReference>
<dbReference type="InterPro" id="IPR013088">
    <property type="entry name" value="Znf_NHR/GATA"/>
</dbReference>
<dbReference type="GO" id="GO:0008270">
    <property type="term" value="F:zinc ion binding"/>
    <property type="evidence" value="ECO:0007669"/>
    <property type="project" value="UniProtKB-KW"/>
</dbReference>
<dbReference type="FunFam" id="1.10.565.10:FF:000035">
    <property type="entry name" value="Nuclear hormone receptor HR96"/>
    <property type="match status" value="1"/>
</dbReference>
<dbReference type="EMBL" id="CADEBD010000290">
    <property type="protein sequence ID" value="CAB3232573.1"/>
    <property type="molecule type" value="Genomic_DNA"/>
</dbReference>
<comment type="caution">
    <text evidence="14">The sequence shown here is derived from an EMBL/GenBank/DDBJ whole genome shotgun (WGS) entry which is preliminary data.</text>
</comment>
<evidence type="ECO:0000256" key="6">
    <source>
        <dbReference type="ARBA" id="ARBA00023125"/>
    </source>
</evidence>
<evidence type="ECO:0000259" key="13">
    <source>
        <dbReference type="PROSITE" id="PS51843"/>
    </source>
</evidence>
<evidence type="ECO:0000259" key="12">
    <source>
        <dbReference type="PROSITE" id="PS51030"/>
    </source>
</evidence>
<feature type="domain" description="NR LBD" evidence="13">
    <location>
        <begin position="363"/>
        <end position="588"/>
    </location>
</feature>
<keyword evidence="6 10" id="KW-0238">DNA-binding</keyword>
<evidence type="ECO:0000313" key="15">
    <source>
        <dbReference type="Proteomes" id="UP000494256"/>
    </source>
</evidence>
<dbReference type="Pfam" id="PF00104">
    <property type="entry name" value="Hormone_recep"/>
    <property type="match status" value="1"/>
</dbReference>
<keyword evidence="5 10" id="KW-0805">Transcription regulation</keyword>
<keyword evidence="8 10" id="KW-0675">Receptor</keyword>
<dbReference type="InterPro" id="IPR001628">
    <property type="entry name" value="Znf_hrmn_rcpt"/>
</dbReference>
<evidence type="ECO:0000313" key="14">
    <source>
        <dbReference type="EMBL" id="CAB3232573.1"/>
    </source>
</evidence>
<dbReference type="PRINTS" id="PR00047">
    <property type="entry name" value="STROIDFINGER"/>
</dbReference>
<evidence type="ECO:0000256" key="2">
    <source>
        <dbReference type="ARBA" id="ARBA00022723"/>
    </source>
</evidence>
<dbReference type="InterPro" id="IPR001723">
    <property type="entry name" value="Nuclear_hrmn_rcpt"/>
</dbReference>
<evidence type="ECO:0000256" key="3">
    <source>
        <dbReference type="ARBA" id="ARBA00022771"/>
    </source>
</evidence>
<comment type="similarity">
    <text evidence="10">Belongs to the nuclear hormone receptor family.</text>
</comment>
<reference evidence="14 15" key="1">
    <citation type="submission" date="2020-04" db="EMBL/GenBank/DDBJ databases">
        <authorList>
            <person name="Wallbank WR R."/>
            <person name="Pardo Diaz C."/>
            <person name="Kozak K."/>
            <person name="Martin S."/>
            <person name="Jiggins C."/>
            <person name="Moest M."/>
            <person name="Warren A I."/>
            <person name="Byers J.R.P. K."/>
            <person name="Montejo-Kovacevich G."/>
            <person name="Yen C E."/>
        </authorList>
    </citation>
    <scope>NUCLEOTIDE SEQUENCE [LARGE SCALE GENOMIC DNA]</scope>
</reference>
<dbReference type="GO" id="GO:0045944">
    <property type="term" value="P:positive regulation of transcription by RNA polymerase II"/>
    <property type="evidence" value="ECO:0007669"/>
    <property type="project" value="TreeGrafter"/>
</dbReference>
<evidence type="ECO:0000256" key="5">
    <source>
        <dbReference type="ARBA" id="ARBA00023015"/>
    </source>
</evidence>
<proteinExistence type="inferred from homology"/>
<dbReference type="GO" id="GO:0006950">
    <property type="term" value="P:response to stress"/>
    <property type="evidence" value="ECO:0007669"/>
    <property type="project" value="UniProtKB-ARBA"/>
</dbReference>